<feature type="transmembrane region" description="Helical" evidence="5">
    <location>
        <begin position="101"/>
        <end position="124"/>
    </location>
</feature>
<gene>
    <name evidence="7" type="primary">SLC26A11_0</name>
    <name evidence="7" type="ORF">GWK47_017800</name>
</gene>
<comment type="subcellular location">
    <subcellularLocation>
        <location evidence="1">Membrane</location>
        <topology evidence="1">Multi-pass membrane protein</topology>
    </subcellularLocation>
</comment>
<dbReference type="AlphaFoldDB" id="A0A8J4XQR6"/>
<sequence>MSCRFLITFISKPVIAGFTSAAAITIAASQLKDLFGLQFSSETVIEAFSELFKNITDTRWQDLTLGICCIVVLLLMRKIKDLQFVKPRPGDGVPARLGRKLLFLTSVGRNAIVVIVAGVIAFVANADQPFSLTGV</sequence>
<evidence type="ECO:0000256" key="2">
    <source>
        <dbReference type="ARBA" id="ARBA00022692"/>
    </source>
</evidence>
<organism evidence="7 8">
    <name type="scientific">Chionoecetes opilio</name>
    <name type="common">Atlantic snow crab</name>
    <name type="synonym">Cancer opilio</name>
    <dbReference type="NCBI Taxonomy" id="41210"/>
    <lineage>
        <taxon>Eukaryota</taxon>
        <taxon>Metazoa</taxon>
        <taxon>Ecdysozoa</taxon>
        <taxon>Arthropoda</taxon>
        <taxon>Crustacea</taxon>
        <taxon>Multicrustacea</taxon>
        <taxon>Malacostraca</taxon>
        <taxon>Eumalacostraca</taxon>
        <taxon>Eucarida</taxon>
        <taxon>Decapoda</taxon>
        <taxon>Pleocyemata</taxon>
        <taxon>Brachyura</taxon>
        <taxon>Eubrachyura</taxon>
        <taxon>Majoidea</taxon>
        <taxon>Majidae</taxon>
        <taxon>Chionoecetes</taxon>
    </lineage>
</organism>
<dbReference type="GO" id="GO:0055085">
    <property type="term" value="P:transmembrane transport"/>
    <property type="evidence" value="ECO:0007669"/>
    <property type="project" value="InterPro"/>
</dbReference>
<protein>
    <submittedName>
        <fullName evidence="7">Sodium-independent sulfate anion transporter</fullName>
    </submittedName>
</protein>
<evidence type="ECO:0000259" key="6">
    <source>
        <dbReference type="Pfam" id="PF00916"/>
    </source>
</evidence>
<evidence type="ECO:0000256" key="5">
    <source>
        <dbReference type="SAM" id="Phobius"/>
    </source>
</evidence>
<reference evidence="7" key="1">
    <citation type="submission" date="2020-07" db="EMBL/GenBank/DDBJ databases">
        <title>The High-quality genome of the commercially important snow crab, Chionoecetes opilio.</title>
        <authorList>
            <person name="Jeong J.-H."/>
            <person name="Ryu S."/>
        </authorList>
    </citation>
    <scope>NUCLEOTIDE SEQUENCE</scope>
    <source>
        <strain evidence="7">MADBK_172401_WGS</strain>
        <tissue evidence="7">Digestive gland</tissue>
    </source>
</reference>
<evidence type="ECO:0000256" key="3">
    <source>
        <dbReference type="ARBA" id="ARBA00022989"/>
    </source>
</evidence>
<keyword evidence="2 5" id="KW-0812">Transmembrane</keyword>
<dbReference type="Pfam" id="PF00916">
    <property type="entry name" value="Sulfate_transp"/>
    <property type="match status" value="1"/>
</dbReference>
<accession>A0A8J4XQR6</accession>
<feature type="transmembrane region" description="Helical" evidence="5">
    <location>
        <begin position="63"/>
        <end position="80"/>
    </location>
</feature>
<dbReference type="OrthoDB" id="288203at2759"/>
<dbReference type="InterPro" id="IPR001902">
    <property type="entry name" value="SLC26A/SulP_fam"/>
</dbReference>
<feature type="domain" description="SLC26A/SulP transporter" evidence="6">
    <location>
        <begin position="5"/>
        <end position="126"/>
    </location>
</feature>
<dbReference type="GO" id="GO:0016020">
    <property type="term" value="C:membrane"/>
    <property type="evidence" value="ECO:0007669"/>
    <property type="project" value="UniProtKB-SubCell"/>
</dbReference>
<comment type="caution">
    <text evidence="7">The sequence shown here is derived from an EMBL/GenBank/DDBJ whole genome shotgun (WGS) entry which is preliminary data.</text>
</comment>
<keyword evidence="4 5" id="KW-0472">Membrane</keyword>
<dbReference type="PANTHER" id="PTHR11814">
    <property type="entry name" value="SULFATE TRANSPORTER"/>
    <property type="match status" value="1"/>
</dbReference>
<keyword evidence="8" id="KW-1185">Reference proteome</keyword>
<evidence type="ECO:0000256" key="4">
    <source>
        <dbReference type="ARBA" id="ARBA00023136"/>
    </source>
</evidence>
<dbReference type="InterPro" id="IPR011547">
    <property type="entry name" value="SLC26A/SulP_dom"/>
</dbReference>
<evidence type="ECO:0000256" key="1">
    <source>
        <dbReference type="ARBA" id="ARBA00004141"/>
    </source>
</evidence>
<keyword evidence="3 5" id="KW-1133">Transmembrane helix</keyword>
<dbReference type="Proteomes" id="UP000770661">
    <property type="component" value="Unassembled WGS sequence"/>
</dbReference>
<evidence type="ECO:0000313" key="8">
    <source>
        <dbReference type="Proteomes" id="UP000770661"/>
    </source>
</evidence>
<name>A0A8J4XQR6_CHIOP</name>
<dbReference type="EMBL" id="JACEEZ010022169">
    <property type="protein sequence ID" value="KAG0712731.1"/>
    <property type="molecule type" value="Genomic_DNA"/>
</dbReference>
<proteinExistence type="predicted"/>
<evidence type="ECO:0000313" key="7">
    <source>
        <dbReference type="EMBL" id="KAG0712731.1"/>
    </source>
</evidence>